<organism evidence="4">
    <name type="scientific">Hymenolepis diminuta</name>
    <name type="common">Rat tapeworm</name>
    <dbReference type="NCBI Taxonomy" id="6216"/>
    <lineage>
        <taxon>Eukaryota</taxon>
        <taxon>Metazoa</taxon>
        <taxon>Spiralia</taxon>
        <taxon>Lophotrochozoa</taxon>
        <taxon>Platyhelminthes</taxon>
        <taxon>Cestoda</taxon>
        <taxon>Eucestoda</taxon>
        <taxon>Cyclophyllidea</taxon>
        <taxon>Hymenolepididae</taxon>
        <taxon>Hymenolepis</taxon>
    </lineage>
</organism>
<protein>
    <submittedName>
        <fullName evidence="4">Pecanex-like protein</fullName>
    </submittedName>
</protein>
<gene>
    <name evidence="2" type="ORF">HDID_LOCUS6369</name>
</gene>
<reference evidence="2 3" key="2">
    <citation type="submission" date="2018-11" db="EMBL/GenBank/DDBJ databases">
        <authorList>
            <consortium name="Pathogen Informatics"/>
        </authorList>
    </citation>
    <scope>NUCLEOTIDE SEQUENCE [LARGE SCALE GENOMIC DNA]</scope>
</reference>
<feature type="region of interest" description="Disordered" evidence="1">
    <location>
        <begin position="1"/>
        <end position="39"/>
    </location>
</feature>
<name>A0A0R3SN55_HYMDI</name>
<evidence type="ECO:0000313" key="2">
    <source>
        <dbReference type="EMBL" id="VDL58687.1"/>
    </source>
</evidence>
<sequence length="132" mass="14398">MAFNEVCQSEIPDNLKRPGKPISRPKPLSSESSLSSSGVSFEDTISDISHFTNTIKNSLGEACSDLSCAHSASSGFITNRDDANTVSSLHSVSIHDPHVFVTPILRCVFPTVLSQYISLSAQNLYLIFLIYF</sequence>
<dbReference type="STRING" id="6216.A0A0R3SN55"/>
<reference evidence="4" key="1">
    <citation type="submission" date="2017-02" db="UniProtKB">
        <authorList>
            <consortium name="WormBaseParasite"/>
        </authorList>
    </citation>
    <scope>IDENTIFICATION</scope>
</reference>
<dbReference type="WBParaSite" id="HDID_0000637001-mRNA-1">
    <property type="protein sequence ID" value="HDID_0000637001-mRNA-1"/>
    <property type="gene ID" value="HDID_0000637001"/>
</dbReference>
<dbReference type="EMBL" id="UYSG01005105">
    <property type="protein sequence ID" value="VDL58687.1"/>
    <property type="molecule type" value="Genomic_DNA"/>
</dbReference>
<evidence type="ECO:0000313" key="3">
    <source>
        <dbReference type="Proteomes" id="UP000274504"/>
    </source>
</evidence>
<dbReference type="Proteomes" id="UP000274504">
    <property type="component" value="Unassembled WGS sequence"/>
</dbReference>
<feature type="compositionally biased region" description="Low complexity" evidence="1">
    <location>
        <begin position="29"/>
        <end position="39"/>
    </location>
</feature>
<dbReference type="AlphaFoldDB" id="A0A0R3SN55"/>
<evidence type="ECO:0000256" key="1">
    <source>
        <dbReference type="SAM" id="MobiDB-lite"/>
    </source>
</evidence>
<proteinExistence type="predicted"/>
<accession>A0A0R3SN55</accession>
<evidence type="ECO:0000313" key="4">
    <source>
        <dbReference type="WBParaSite" id="HDID_0000637001-mRNA-1"/>
    </source>
</evidence>